<organism evidence="1 3">
    <name type="scientific">Burkholderia glumae</name>
    <name type="common">Pseudomonas glumae</name>
    <dbReference type="NCBI Taxonomy" id="337"/>
    <lineage>
        <taxon>Bacteria</taxon>
        <taxon>Pseudomonadati</taxon>
        <taxon>Pseudomonadota</taxon>
        <taxon>Betaproteobacteria</taxon>
        <taxon>Burkholderiales</taxon>
        <taxon>Burkholderiaceae</taxon>
        <taxon>Burkholderia</taxon>
    </lineage>
</organism>
<proteinExistence type="predicted"/>
<gene>
    <name evidence="1" type="ORF">I6H06_01695</name>
    <name evidence="2" type="ORF">NFI99_03125</name>
</gene>
<accession>A0AAQ0BQE5</accession>
<dbReference type="AlphaFoldDB" id="A0AAQ0BQE5"/>
<dbReference type="EMBL" id="CP065600">
    <property type="protein sequence ID" value="QPQ90504.1"/>
    <property type="molecule type" value="Genomic_DNA"/>
</dbReference>
<keyword evidence="4" id="KW-1185">Reference proteome</keyword>
<protein>
    <submittedName>
        <fullName evidence="1">Uncharacterized protein</fullName>
    </submittedName>
</protein>
<name>A0AAQ0BQE5_BURGL</name>
<dbReference type="RefSeq" id="WP_080569380.1">
    <property type="nucleotide sequence ID" value="NZ_CP021075.1"/>
</dbReference>
<sequence length="103" mass="10917">MPGPELDGERGLNVAGWANKLTGAATISMGSVGLSGDMLSTVKGESSAPAGLANLIARIERGAPAPEKPNNRAQYRRLARLRLLLNIAIRLANLRGATRRRMV</sequence>
<dbReference type="Proteomes" id="UP001056386">
    <property type="component" value="Chromosome 2"/>
</dbReference>
<dbReference type="EMBL" id="CP099583">
    <property type="protein sequence ID" value="USS43473.1"/>
    <property type="molecule type" value="Genomic_DNA"/>
</dbReference>
<dbReference type="Proteomes" id="UP000594892">
    <property type="component" value="Chromosome 1"/>
</dbReference>
<reference evidence="1 3" key="1">
    <citation type="submission" date="2020-12" db="EMBL/GenBank/DDBJ databases">
        <title>FDA dAtabase for Regulatory Grade micrObial Sequences (FDA-ARGOS): Supporting development and validation of Infectious Disease Dx tests.</title>
        <authorList>
            <person name="Minogue T."/>
            <person name="Wolcott M."/>
            <person name="Wasieloski L."/>
            <person name="Aguilar W."/>
            <person name="Moore D."/>
            <person name="Jaissle J."/>
            <person name="Tallon L."/>
            <person name="Sadzewicz L."/>
            <person name="Zhao X."/>
            <person name="Boylan J."/>
            <person name="Ott S."/>
            <person name="Bowen H."/>
            <person name="Vavikolanu K."/>
            <person name="Mehta A."/>
            <person name="Aluvathingal J."/>
            <person name="Nadendla S."/>
            <person name="Yan Y."/>
            <person name="Sichtig H."/>
        </authorList>
    </citation>
    <scope>NUCLEOTIDE SEQUENCE [LARGE SCALE GENOMIC DNA]</scope>
    <source>
        <strain evidence="1 3">FDAARGOS_949</strain>
    </source>
</reference>
<evidence type="ECO:0000313" key="2">
    <source>
        <dbReference type="EMBL" id="USS43473.1"/>
    </source>
</evidence>
<evidence type="ECO:0000313" key="1">
    <source>
        <dbReference type="EMBL" id="QPQ90504.1"/>
    </source>
</evidence>
<evidence type="ECO:0000313" key="4">
    <source>
        <dbReference type="Proteomes" id="UP001056386"/>
    </source>
</evidence>
<dbReference type="GeneID" id="93068664"/>
<evidence type="ECO:0000313" key="3">
    <source>
        <dbReference type="Proteomes" id="UP000594892"/>
    </source>
</evidence>
<reference evidence="2" key="2">
    <citation type="submission" date="2022-06" db="EMBL/GenBank/DDBJ databases">
        <title>Draft genome sequence of Burkholderia glumae strain GR20004 isolated from rice panicle showing bacterial panicle blight.</title>
        <authorList>
            <person name="Choi S.Y."/>
            <person name="Lee Y.H."/>
        </authorList>
    </citation>
    <scope>NUCLEOTIDE SEQUENCE</scope>
    <source>
        <strain evidence="2">GR20004</strain>
    </source>
</reference>